<dbReference type="Gene3D" id="3.40.50.720">
    <property type="entry name" value="NAD(P)-binding Rossmann-like Domain"/>
    <property type="match status" value="1"/>
</dbReference>
<dbReference type="PROSITE" id="PS00061">
    <property type="entry name" value="ADH_SHORT"/>
    <property type="match status" value="1"/>
</dbReference>
<protein>
    <submittedName>
        <fullName evidence="3">Short-chain dehydrogenase/reductase SDR</fullName>
    </submittedName>
</protein>
<accession>F5Z8U8</accession>
<dbReference type="HOGENOM" id="CLU_010194_1_3_6"/>
<dbReference type="eggNOG" id="COG1028">
    <property type="taxonomic scope" value="Bacteria"/>
</dbReference>
<dbReference type="CDD" id="cd05233">
    <property type="entry name" value="SDR_c"/>
    <property type="match status" value="1"/>
</dbReference>
<dbReference type="Proteomes" id="UP000000683">
    <property type="component" value="Chromosome"/>
</dbReference>
<name>F5Z8U8_ALTNA</name>
<dbReference type="PRINTS" id="PR00081">
    <property type="entry name" value="GDHRDH"/>
</dbReference>
<keyword evidence="2" id="KW-0560">Oxidoreductase</keyword>
<dbReference type="InterPro" id="IPR002347">
    <property type="entry name" value="SDR_fam"/>
</dbReference>
<dbReference type="Pfam" id="PF13561">
    <property type="entry name" value="adh_short_C2"/>
    <property type="match status" value="1"/>
</dbReference>
<dbReference type="SUPFAM" id="SSF51735">
    <property type="entry name" value="NAD(P)-binding Rossmann-fold domains"/>
    <property type="match status" value="1"/>
</dbReference>
<proteinExistence type="inferred from homology"/>
<dbReference type="GO" id="GO:0016491">
    <property type="term" value="F:oxidoreductase activity"/>
    <property type="evidence" value="ECO:0007669"/>
    <property type="project" value="UniProtKB-KW"/>
</dbReference>
<keyword evidence="4" id="KW-1185">Reference proteome</keyword>
<dbReference type="FunFam" id="3.40.50.720:FF:000084">
    <property type="entry name" value="Short-chain dehydrogenase reductase"/>
    <property type="match status" value="1"/>
</dbReference>
<sequence length="246" mass="25733">MVTGGASGIGGAISSELAAQGATVFVHYYSSKHAVEELQQEVVESGVGEIIPLQADLTKEESVNAFANDVANLTSTLDILVNNTGDLVERHTLSDIKNDFWEQVMAVNVTSMMMVTRALLPMLKQAEDGASIVNLSSLAGRKGGHGGSLAYSTSKGAVLTFSRSLAAELAGDGIRVNSVTPGLILGTRFHATHTTDESANKTISEIPLKRAGNPLDVARAVAFFASEYNGFITGATLDINGGVYMA</sequence>
<dbReference type="PRINTS" id="PR00080">
    <property type="entry name" value="SDRFAMILY"/>
</dbReference>
<dbReference type="KEGG" id="alt:ambt_09825"/>
<dbReference type="InterPro" id="IPR020904">
    <property type="entry name" value="Sc_DH/Rdtase_CS"/>
</dbReference>
<organism evidence="3 4">
    <name type="scientific">Alteromonas naphthalenivorans</name>
    <dbReference type="NCBI Taxonomy" id="715451"/>
    <lineage>
        <taxon>Bacteria</taxon>
        <taxon>Pseudomonadati</taxon>
        <taxon>Pseudomonadota</taxon>
        <taxon>Gammaproteobacteria</taxon>
        <taxon>Alteromonadales</taxon>
        <taxon>Alteromonadaceae</taxon>
        <taxon>Alteromonas/Salinimonas group</taxon>
        <taxon>Alteromonas</taxon>
    </lineage>
</organism>
<dbReference type="PANTHER" id="PTHR43639">
    <property type="entry name" value="OXIDOREDUCTASE, SHORT-CHAIN DEHYDROGENASE/REDUCTASE FAMILY (AFU_ORTHOLOGUE AFUA_5G02870)"/>
    <property type="match status" value="1"/>
</dbReference>
<evidence type="ECO:0000256" key="2">
    <source>
        <dbReference type="ARBA" id="ARBA00023002"/>
    </source>
</evidence>
<dbReference type="PANTHER" id="PTHR43639:SF1">
    <property type="entry name" value="SHORT-CHAIN DEHYDROGENASE_REDUCTASE FAMILY PROTEIN"/>
    <property type="match status" value="1"/>
</dbReference>
<gene>
    <name evidence="3" type="ordered locus">ambt_09825</name>
</gene>
<evidence type="ECO:0000313" key="3">
    <source>
        <dbReference type="EMBL" id="AEF03491.1"/>
    </source>
</evidence>
<evidence type="ECO:0000313" key="4">
    <source>
        <dbReference type="Proteomes" id="UP000000683"/>
    </source>
</evidence>
<reference evidence="3 4" key="1">
    <citation type="journal article" date="2011" name="J. Bacteriol.">
        <title>Complete genome sequence of the polycyclic aromatic hydrocarbon-degrading bacterium Alteromonas sp. strain SN2.</title>
        <authorList>
            <person name="Jin H.M."/>
            <person name="Jeong H."/>
            <person name="Moon E.J."/>
            <person name="Math R.K."/>
            <person name="Lee K."/>
            <person name="Kim H.J."/>
            <person name="Jeon C.O."/>
            <person name="Oh T.K."/>
            <person name="Kim J.F."/>
        </authorList>
    </citation>
    <scope>NUCLEOTIDE SEQUENCE [LARGE SCALE GENOMIC DNA]</scope>
    <source>
        <strain evidence="4">JCM 17741 / KACC 18427 / KCTC 11700BP / SN2</strain>
    </source>
</reference>
<dbReference type="InterPro" id="IPR036291">
    <property type="entry name" value="NAD(P)-bd_dom_sf"/>
</dbReference>
<dbReference type="EMBL" id="CP002339">
    <property type="protein sequence ID" value="AEF03491.1"/>
    <property type="molecule type" value="Genomic_DNA"/>
</dbReference>
<dbReference type="AlphaFoldDB" id="F5Z8U8"/>
<comment type="similarity">
    <text evidence="1">Belongs to the short-chain dehydrogenases/reductases (SDR) family.</text>
</comment>
<evidence type="ECO:0000256" key="1">
    <source>
        <dbReference type="ARBA" id="ARBA00006484"/>
    </source>
</evidence>